<accession>A0ABV5QZL1</accession>
<organism evidence="1 2">
    <name type="scientific">Streptomyces yanii</name>
    <dbReference type="NCBI Taxonomy" id="78510"/>
    <lineage>
        <taxon>Bacteria</taxon>
        <taxon>Bacillati</taxon>
        <taxon>Actinomycetota</taxon>
        <taxon>Actinomycetes</taxon>
        <taxon>Kitasatosporales</taxon>
        <taxon>Streptomycetaceae</taxon>
        <taxon>Streptomyces</taxon>
    </lineage>
</organism>
<comment type="caution">
    <text evidence="1">The sequence shown here is derived from an EMBL/GenBank/DDBJ whole genome shotgun (WGS) entry which is preliminary data.</text>
</comment>
<proteinExistence type="predicted"/>
<dbReference type="Proteomes" id="UP001589710">
    <property type="component" value="Unassembled WGS sequence"/>
</dbReference>
<reference evidence="1 2" key="1">
    <citation type="submission" date="2024-09" db="EMBL/GenBank/DDBJ databases">
        <authorList>
            <person name="Sun Q."/>
            <person name="Mori K."/>
        </authorList>
    </citation>
    <scope>NUCLEOTIDE SEQUENCE [LARGE SCALE GENOMIC DNA]</scope>
    <source>
        <strain evidence="1 2">JCM 3331</strain>
    </source>
</reference>
<gene>
    <name evidence="1" type="ORF">ACFFTL_01425</name>
</gene>
<dbReference type="EMBL" id="JBHMCG010000006">
    <property type="protein sequence ID" value="MFB9571032.1"/>
    <property type="molecule type" value="Genomic_DNA"/>
</dbReference>
<evidence type="ECO:0000313" key="1">
    <source>
        <dbReference type="EMBL" id="MFB9571032.1"/>
    </source>
</evidence>
<protein>
    <submittedName>
        <fullName evidence="1">Ms4533A family Cys-rich leader peptide</fullName>
    </submittedName>
</protein>
<keyword evidence="2" id="KW-1185">Reference proteome</keyword>
<name>A0ABV5QZL1_9ACTN</name>
<sequence>MSRSPVTFERAAIELALIGVTGHSVADIHCC</sequence>
<dbReference type="RefSeq" id="WP_323135872.1">
    <property type="nucleotide sequence ID" value="NZ_BAAAXD010000007.1"/>
</dbReference>
<dbReference type="NCBIfam" id="NF042937">
    <property type="entry name" value="leader_Ms4533A"/>
    <property type="match status" value="1"/>
</dbReference>
<evidence type="ECO:0000313" key="2">
    <source>
        <dbReference type="Proteomes" id="UP001589710"/>
    </source>
</evidence>